<evidence type="ECO:0000256" key="3">
    <source>
        <dbReference type="ARBA" id="ARBA00023054"/>
    </source>
</evidence>
<evidence type="ECO:0000256" key="1">
    <source>
        <dbReference type="ARBA" id="ARBA00006788"/>
    </source>
</evidence>
<reference evidence="5" key="3">
    <citation type="submission" date="2019-06" db="EMBL/GenBank/DDBJ databases">
        <authorList>
            <person name="Poynton C."/>
            <person name="Hasenbein S."/>
            <person name="Benoit J.B."/>
            <person name="Sepulveda M.S."/>
            <person name="Poelchau M.F."/>
            <person name="Murali S.C."/>
            <person name="Chen S."/>
            <person name="Glastad K.M."/>
            <person name="Werren J.H."/>
            <person name="Vineis J.H."/>
            <person name="Bowen J.L."/>
            <person name="Friedrich M."/>
            <person name="Jones J."/>
            <person name="Robertson H.M."/>
            <person name="Feyereisen R."/>
            <person name="Mechler-Hickson A."/>
            <person name="Mathers N."/>
            <person name="Lee C.E."/>
            <person name="Colbourne J.K."/>
            <person name="Biales A."/>
            <person name="Johnston J.S."/>
            <person name="Wellborn G.A."/>
            <person name="Rosendale A.J."/>
            <person name="Cridge A.G."/>
            <person name="Munoz-Torres M.C."/>
            <person name="Bain P.A."/>
            <person name="Manny A.R."/>
            <person name="Major K.M."/>
            <person name="Lambert F.N."/>
            <person name="Vulpe C.D."/>
            <person name="Tuck P."/>
            <person name="Blalock B.J."/>
            <person name="Lin Y.-Y."/>
            <person name="Smith M.E."/>
            <person name="Ochoa-Acuna H."/>
            <person name="Chen M.-J.M."/>
            <person name="Childers C.P."/>
            <person name="Qu J."/>
            <person name="Dugan S."/>
            <person name="Lee S.L."/>
            <person name="Chao H."/>
            <person name="Dinh H."/>
            <person name="Han Y."/>
            <person name="Doddapaneni H."/>
            <person name="Worley K.C."/>
            <person name="Muzny D.M."/>
            <person name="Gibbs R.A."/>
            <person name="Richards S."/>
        </authorList>
    </citation>
    <scope>NUCLEOTIDE SEQUENCE</scope>
    <source>
        <strain evidence="5">HAZT.00-mixed</strain>
        <tissue evidence="5">Whole organism</tissue>
    </source>
</reference>
<feature type="region of interest" description="Disordered" evidence="4">
    <location>
        <begin position="252"/>
        <end position="281"/>
    </location>
</feature>
<feature type="region of interest" description="Disordered" evidence="4">
    <location>
        <begin position="21"/>
        <end position="54"/>
    </location>
</feature>
<dbReference type="AlphaFoldDB" id="A0A6A0H169"/>
<dbReference type="Pfam" id="PF07763">
    <property type="entry name" value="FEZ"/>
    <property type="match status" value="2"/>
</dbReference>
<dbReference type="Proteomes" id="UP000711488">
    <property type="component" value="Unassembled WGS sequence"/>
</dbReference>
<sequence>MPEIKVSVPLAKFDNDEWDEFSDFQSSSEPNRNKNVSRTVVSTPNDNDVLDNMSDTTDNLDDTFSTSLEDLVNTFDEKITKCFHNYEDEVDKYAPVQVRSQEEIMNDCQMWWTITGNFGNLLPIDWSKSHTRQKFLPVLNLNSNLVSSEHSSNLLARSYLQKTIVVHLRTLLVILRSYLRRQYANRILPQDGTSPVSTGATPLVGGDEEEAVAQDLDLHTLILESGDGTTPGDPPLKTADEVIREIDDIMQEGSSSEDEGCTSSTHSSVGSEAGRSSLRPLPSPLYHDKLSSLTVSQLNECLMELETVISQYSETLISQLALRDELEFQKELKNSFISLLLQVQNKRRNFNVDKKNVKKSTNHGAGPKVCNILLSLLYLTSSEI</sequence>
<reference evidence="5" key="1">
    <citation type="submission" date="2014-08" db="EMBL/GenBank/DDBJ databases">
        <authorList>
            <person name="Murali S."/>
            <person name="Richards S."/>
            <person name="Bandaranaike D."/>
            <person name="Bellair M."/>
            <person name="Blankenburg K."/>
            <person name="Chao H."/>
            <person name="Dinh H."/>
            <person name="Doddapaneni H."/>
            <person name="Dugan-Rocha S."/>
            <person name="Elkadiri S."/>
            <person name="Gnanaolivu R."/>
            <person name="Hughes D."/>
            <person name="Lee S."/>
            <person name="Li M."/>
            <person name="Ming W."/>
            <person name="Munidasa M."/>
            <person name="Muniz J."/>
            <person name="Nguyen L."/>
            <person name="Osuji N."/>
            <person name="Pu L.-L."/>
            <person name="Puazo M."/>
            <person name="Skinner E."/>
            <person name="Qu C."/>
            <person name="Quiroz J."/>
            <person name="Raj R."/>
            <person name="Weissenberger G."/>
            <person name="Xin Y."/>
            <person name="Zou X."/>
            <person name="Han Y."/>
            <person name="Worley K."/>
            <person name="Muzny D."/>
            <person name="Gibbs R."/>
        </authorList>
    </citation>
    <scope>NUCLEOTIDE SEQUENCE</scope>
    <source>
        <strain evidence="5">HAZT.00-mixed</strain>
        <tissue evidence="5">Whole organism</tissue>
    </source>
</reference>
<evidence type="ECO:0000256" key="4">
    <source>
        <dbReference type="SAM" id="MobiDB-lite"/>
    </source>
</evidence>
<dbReference type="PANTHER" id="PTHR12394:SF12">
    <property type="entry name" value="LD08195P"/>
    <property type="match status" value="1"/>
</dbReference>
<organism evidence="5">
    <name type="scientific">Hyalella azteca</name>
    <name type="common">Amphipod</name>
    <dbReference type="NCBI Taxonomy" id="294128"/>
    <lineage>
        <taxon>Eukaryota</taxon>
        <taxon>Metazoa</taxon>
        <taxon>Ecdysozoa</taxon>
        <taxon>Arthropoda</taxon>
        <taxon>Crustacea</taxon>
        <taxon>Multicrustacea</taxon>
        <taxon>Malacostraca</taxon>
        <taxon>Eumalacostraca</taxon>
        <taxon>Peracarida</taxon>
        <taxon>Amphipoda</taxon>
        <taxon>Senticaudata</taxon>
        <taxon>Talitrida</taxon>
        <taxon>Talitroidea</taxon>
        <taxon>Hyalellidae</taxon>
        <taxon>Hyalella</taxon>
    </lineage>
</organism>
<dbReference type="EMBL" id="JQDR03009419">
    <property type="protein sequence ID" value="KAA0195692.1"/>
    <property type="molecule type" value="Genomic_DNA"/>
</dbReference>
<evidence type="ECO:0000256" key="2">
    <source>
        <dbReference type="ARBA" id="ARBA00022553"/>
    </source>
</evidence>
<name>A0A6A0H169_HYAAZ</name>
<gene>
    <name evidence="5" type="ORF">HAZT_HAZT002035</name>
</gene>
<dbReference type="PANTHER" id="PTHR12394">
    <property type="entry name" value="ZYGIN"/>
    <property type="match status" value="1"/>
</dbReference>
<dbReference type="GO" id="GO:0005737">
    <property type="term" value="C:cytoplasm"/>
    <property type="evidence" value="ECO:0007669"/>
    <property type="project" value="TreeGrafter"/>
</dbReference>
<accession>A0A6A0H169</accession>
<dbReference type="OrthoDB" id="7959977at2759"/>
<keyword evidence="2" id="KW-0597">Phosphoprotein</keyword>
<evidence type="ECO:0000313" key="5">
    <source>
        <dbReference type="EMBL" id="KAA0195692.1"/>
    </source>
</evidence>
<evidence type="ECO:0008006" key="6">
    <source>
        <dbReference type="Google" id="ProtNLM"/>
    </source>
</evidence>
<dbReference type="GO" id="GO:0030424">
    <property type="term" value="C:axon"/>
    <property type="evidence" value="ECO:0007669"/>
    <property type="project" value="TreeGrafter"/>
</dbReference>
<keyword evidence="3" id="KW-0175">Coiled coil</keyword>
<comment type="caution">
    <text evidence="5">The sequence shown here is derived from an EMBL/GenBank/DDBJ whole genome shotgun (WGS) entry which is preliminary data.</text>
</comment>
<comment type="similarity">
    <text evidence="1">Belongs to the zygin family.</text>
</comment>
<proteinExistence type="inferred from homology"/>
<reference evidence="5" key="2">
    <citation type="journal article" date="2018" name="Environ. Sci. Technol.">
        <title>The Toxicogenome of Hyalella azteca: A Model for Sediment Ecotoxicology and Evolutionary Toxicology.</title>
        <authorList>
            <person name="Poynton H.C."/>
            <person name="Hasenbein S."/>
            <person name="Benoit J.B."/>
            <person name="Sepulveda M.S."/>
            <person name="Poelchau M.F."/>
            <person name="Hughes D.S.T."/>
            <person name="Murali S.C."/>
            <person name="Chen S."/>
            <person name="Glastad K.M."/>
            <person name="Goodisman M.A.D."/>
            <person name="Werren J.H."/>
            <person name="Vineis J.H."/>
            <person name="Bowen J.L."/>
            <person name="Friedrich M."/>
            <person name="Jones J."/>
            <person name="Robertson H.M."/>
            <person name="Feyereisen R."/>
            <person name="Mechler-Hickson A."/>
            <person name="Mathers N."/>
            <person name="Lee C.E."/>
            <person name="Colbourne J.K."/>
            <person name="Biales A."/>
            <person name="Johnston J.S."/>
            <person name="Wellborn G.A."/>
            <person name="Rosendale A.J."/>
            <person name="Cridge A.G."/>
            <person name="Munoz-Torres M.C."/>
            <person name="Bain P.A."/>
            <person name="Manny A.R."/>
            <person name="Major K.M."/>
            <person name="Lambert F.N."/>
            <person name="Vulpe C.D."/>
            <person name="Tuck P."/>
            <person name="Blalock B.J."/>
            <person name="Lin Y.Y."/>
            <person name="Smith M.E."/>
            <person name="Ochoa-Acuna H."/>
            <person name="Chen M.M."/>
            <person name="Childers C.P."/>
            <person name="Qu J."/>
            <person name="Dugan S."/>
            <person name="Lee S.L."/>
            <person name="Chao H."/>
            <person name="Dinh H."/>
            <person name="Han Y."/>
            <person name="Doddapaneni H."/>
            <person name="Worley K.C."/>
            <person name="Muzny D.M."/>
            <person name="Gibbs R.A."/>
            <person name="Richards S."/>
        </authorList>
    </citation>
    <scope>NUCLEOTIDE SEQUENCE</scope>
    <source>
        <strain evidence="5">HAZT.00-mixed</strain>
        <tissue evidence="5">Whole organism</tissue>
    </source>
</reference>
<dbReference type="InterPro" id="IPR011680">
    <property type="entry name" value="FEZ"/>
</dbReference>
<feature type="compositionally biased region" description="Polar residues" evidence="4">
    <location>
        <begin position="261"/>
        <end position="270"/>
    </location>
</feature>
<feature type="compositionally biased region" description="Polar residues" evidence="4">
    <location>
        <begin position="23"/>
        <end position="46"/>
    </location>
</feature>
<protein>
    <recommendedName>
        <fullName evidence="6">Fasciculation and elongation protein zeta-2</fullName>
    </recommendedName>
</protein>